<dbReference type="Pfam" id="PF17745">
    <property type="entry name" value="Ydr279_N"/>
    <property type="match status" value="1"/>
</dbReference>
<proteinExistence type="predicted"/>
<organism evidence="2 3">
    <name type="scientific">Malassezia sympodialis (strain ATCC 42132)</name>
    <name type="common">Atopic eczema-associated yeast</name>
    <dbReference type="NCBI Taxonomy" id="1230383"/>
    <lineage>
        <taxon>Eukaryota</taxon>
        <taxon>Fungi</taxon>
        <taxon>Dikarya</taxon>
        <taxon>Basidiomycota</taxon>
        <taxon>Ustilaginomycotina</taxon>
        <taxon>Malasseziomycetes</taxon>
        <taxon>Malasseziales</taxon>
        <taxon>Malasseziaceae</taxon>
        <taxon>Malassezia</taxon>
    </lineage>
</organism>
<gene>
    <name evidence="2" type="ORF">MSYG_4322</name>
</gene>
<dbReference type="HOGENOM" id="CLU_1102988_0_0_1"/>
<accession>M5EB16</accession>
<feature type="domain" description="Rnh202 triple barrel" evidence="1">
    <location>
        <begin position="23"/>
        <end position="91"/>
    </location>
</feature>
<dbReference type="OMA" id="DRSWMIS"/>
<protein>
    <recommendedName>
        <fullName evidence="1">Rnh202 triple barrel domain-containing protein</fullName>
    </recommendedName>
</protein>
<dbReference type="KEGG" id="msym:MSY001_2758"/>
<dbReference type="OrthoDB" id="29098at2759"/>
<dbReference type="PANTHER" id="PTHR13383">
    <property type="entry name" value="RIBONUCLEASE H2 SUBUNIT B"/>
    <property type="match status" value="1"/>
</dbReference>
<dbReference type="GO" id="GO:0005654">
    <property type="term" value="C:nucleoplasm"/>
    <property type="evidence" value="ECO:0007669"/>
    <property type="project" value="TreeGrafter"/>
</dbReference>
<name>M5EB16_MALS4</name>
<evidence type="ECO:0000313" key="2">
    <source>
        <dbReference type="EMBL" id="SHO79967.1"/>
    </source>
</evidence>
<dbReference type="InterPro" id="IPR041195">
    <property type="entry name" value="Rnh202_N"/>
</dbReference>
<dbReference type="EMBL" id="LT671828">
    <property type="protein sequence ID" value="SHO79967.1"/>
    <property type="molecule type" value="Genomic_DNA"/>
</dbReference>
<dbReference type="GO" id="GO:0006401">
    <property type="term" value="P:RNA catabolic process"/>
    <property type="evidence" value="ECO:0007669"/>
    <property type="project" value="TreeGrafter"/>
</dbReference>
<dbReference type="PANTHER" id="PTHR13383:SF11">
    <property type="entry name" value="RIBONUCLEASE H2 SUBUNIT B"/>
    <property type="match status" value="1"/>
</dbReference>
<dbReference type="GO" id="GO:0032299">
    <property type="term" value="C:ribonuclease H2 complex"/>
    <property type="evidence" value="ECO:0007669"/>
    <property type="project" value="InterPro"/>
</dbReference>
<evidence type="ECO:0000313" key="3">
    <source>
        <dbReference type="Proteomes" id="UP000186303"/>
    </source>
</evidence>
<dbReference type="RefSeq" id="XP_018741265.1">
    <property type="nucleotide sequence ID" value="XM_018884624.1"/>
</dbReference>
<dbReference type="AlphaFoldDB" id="M5EB16"/>
<dbReference type="Proteomes" id="UP000186303">
    <property type="component" value="Chromosome 8"/>
</dbReference>
<dbReference type="Gene3D" id="1.10.20.120">
    <property type="match status" value="1"/>
</dbReference>
<keyword evidence="3" id="KW-1185">Reference proteome</keyword>
<reference evidence="3" key="1">
    <citation type="journal article" date="2017" name="Nucleic Acids Res.">
        <title>Proteogenomics produces comprehensive and highly accurate protein-coding gene annotation in a complete genome assembly of Malassezia sympodialis.</title>
        <authorList>
            <person name="Zhu Y."/>
            <person name="Engstroem P.G."/>
            <person name="Tellgren-Roth C."/>
            <person name="Baudo C.D."/>
            <person name="Kennell J.C."/>
            <person name="Sun S."/>
            <person name="Billmyre R.B."/>
            <person name="Schroeder M.S."/>
            <person name="Andersson A."/>
            <person name="Holm T."/>
            <person name="Sigurgeirsson B."/>
            <person name="Wu G."/>
            <person name="Sankaranarayanan S.R."/>
            <person name="Siddharthan R."/>
            <person name="Sanyal K."/>
            <person name="Lundeberg J."/>
            <person name="Nystedt B."/>
            <person name="Boekhout T."/>
            <person name="Dawson T.L. Jr."/>
            <person name="Heitman J."/>
            <person name="Scheynius A."/>
            <person name="Lehtioe J."/>
        </authorList>
    </citation>
    <scope>NUCLEOTIDE SEQUENCE [LARGE SCALE GENOMIC DNA]</scope>
    <source>
        <strain evidence="3">ATCC 42132</strain>
    </source>
</reference>
<evidence type="ECO:0000259" key="1">
    <source>
        <dbReference type="Pfam" id="PF17745"/>
    </source>
</evidence>
<dbReference type="InterPro" id="IPR040456">
    <property type="entry name" value="RNase_H2_suB"/>
</dbReference>
<sequence>MAPAEPARPPIALAYPEGVGADAPARLYVLPHPHSGVPTYFAVHDDATYELLVVRPDQRAARSWMLAPRGGAPRPGHILRDGALHVLSPMDPALLLLGLLAPVWGERRLCPRDDLAEAAAEHHAARRAADLAARAPEAAPSTPAWPDIATVLALPAMQAPLTRICATQAEPSAHDGLVYRLDEARVYALLTRKVERVLHDAADVVAAQSQRHYGAEATDAEIAAAQRRVATDLVAMYVPPAVDDAWRAERKT</sequence>
<dbReference type="STRING" id="1230383.M5EB16"/>
<dbReference type="VEuPathDB" id="FungiDB:MSYG_4322"/>